<proteinExistence type="predicted"/>
<evidence type="ECO:0000313" key="2">
    <source>
        <dbReference type="Proteomes" id="UP000018936"/>
    </source>
</evidence>
<name>V8N350_OPHHA</name>
<evidence type="ECO:0000313" key="1">
    <source>
        <dbReference type="EMBL" id="ETE56565.1"/>
    </source>
</evidence>
<reference evidence="1 2" key="1">
    <citation type="journal article" date="2013" name="Proc. Natl. Acad. Sci. U.S.A.">
        <title>The king cobra genome reveals dynamic gene evolution and adaptation in the snake venom system.</title>
        <authorList>
            <person name="Vonk F.J."/>
            <person name="Casewell N.R."/>
            <person name="Henkel C.V."/>
            <person name="Heimberg A.M."/>
            <person name="Jansen H.J."/>
            <person name="McCleary R.J."/>
            <person name="Kerkkamp H.M."/>
            <person name="Vos R.A."/>
            <person name="Guerreiro I."/>
            <person name="Calvete J.J."/>
            <person name="Wuster W."/>
            <person name="Woods A.E."/>
            <person name="Logan J.M."/>
            <person name="Harrison R.A."/>
            <person name="Castoe T.A."/>
            <person name="de Koning A.P."/>
            <person name="Pollock D.D."/>
            <person name="Yandell M."/>
            <person name="Calderon D."/>
            <person name="Renjifo C."/>
            <person name="Currier R.B."/>
            <person name="Salgado D."/>
            <person name="Pla D."/>
            <person name="Sanz L."/>
            <person name="Hyder A.S."/>
            <person name="Ribeiro J.M."/>
            <person name="Arntzen J.W."/>
            <person name="van den Thillart G.E."/>
            <person name="Boetzer M."/>
            <person name="Pirovano W."/>
            <person name="Dirks R.P."/>
            <person name="Spaink H.P."/>
            <person name="Duboule D."/>
            <person name="McGlinn E."/>
            <person name="Kini R.M."/>
            <person name="Richardson M.K."/>
        </authorList>
    </citation>
    <scope>NUCLEOTIDE SEQUENCE</scope>
    <source>
        <tissue evidence="1">Blood</tissue>
    </source>
</reference>
<organism evidence="1 2">
    <name type="scientific">Ophiophagus hannah</name>
    <name type="common">King cobra</name>
    <name type="synonym">Naja hannah</name>
    <dbReference type="NCBI Taxonomy" id="8665"/>
    <lineage>
        <taxon>Eukaryota</taxon>
        <taxon>Metazoa</taxon>
        <taxon>Chordata</taxon>
        <taxon>Craniata</taxon>
        <taxon>Vertebrata</taxon>
        <taxon>Euteleostomi</taxon>
        <taxon>Lepidosauria</taxon>
        <taxon>Squamata</taxon>
        <taxon>Bifurcata</taxon>
        <taxon>Unidentata</taxon>
        <taxon>Episquamata</taxon>
        <taxon>Toxicofera</taxon>
        <taxon>Serpentes</taxon>
        <taxon>Colubroidea</taxon>
        <taxon>Elapidae</taxon>
        <taxon>Elapinae</taxon>
        <taxon>Ophiophagus</taxon>
    </lineage>
</organism>
<dbReference type="Proteomes" id="UP000018936">
    <property type="component" value="Unassembled WGS sequence"/>
</dbReference>
<sequence>MWPTVTPQENLSLARKEAWMKTETSPHPWRPSLGRRDPQTISARLKWLRVQMCPPK</sequence>
<dbReference type="AlphaFoldDB" id="V8N350"/>
<dbReference type="EMBL" id="AZIM01017927">
    <property type="protein sequence ID" value="ETE56565.1"/>
    <property type="molecule type" value="Genomic_DNA"/>
</dbReference>
<gene>
    <name evidence="1" type="ORF">L345_17724</name>
</gene>
<keyword evidence="2" id="KW-1185">Reference proteome</keyword>
<accession>V8N350</accession>
<comment type="caution">
    <text evidence="1">The sequence shown here is derived from an EMBL/GenBank/DDBJ whole genome shotgun (WGS) entry which is preliminary data.</text>
</comment>
<protein>
    <submittedName>
        <fullName evidence="1">Uncharacterized protein</fullName>
    </submittedName>
</protein>